<dbReference type="HOGENOM" id="CLU_490954_0_0_1"/>
<evidence type="ECO:0000313" key="3">
    <source>
        <dbReference type="EMBL" id="KIK01103.1"/>
    </source>
</evidence>
<dbReference type="Pfam" id="PF20411">
    <property type="entry name" value="DUF6697"/>
    <property type="match status" value="1"/>
</dbReference>
<evidence type="ECO:0000256" key="1">
    <source>
        <dbReference type="SAM" id="MobiDB-lite"/>
    </source>
</evidence>
<proteinExistence type="predicted"/>
<dbReference type="EMBL" id="KN838612">
    <property type="protein sequence ID" value="KIK01103.1"/>
    <property type="molecule type" value="Genomic_DNA"/>
</dbReference>
<sequence>MKAKEEWDSKVLKIDSDFDAVKMSSVVLKDEEDQKDIKVSFPNTKDEFYQGVKPQWPLKEERGDQKDGFKSDDKSTLSSGRPVETGNMIPGLPLAPSPEDDDFDVNDFPIDSIELFGNDDGAMNVDHTMDEGWLVEDNRRMRVEQPTLEDVGRPFEGEIHLTTAVKKELRDDTSLLDLRPVKRHRLEFDGVLLPSPAEVRRRWASEEVKPAQANPSHEIEEMNKNVESWRNPKIKKQEDFEMDPGVTSRRLIAAGIHELLNLHLKDDLKDVMVSRKFMSQRFGGSAQGTTPSISQANFERHGFKHFIYCNPDIQPMAPQIEGASGLFFDPDNLDNFTGVTYKLFTRLRTTPRAEWTYLGDYEAIEAQPLSKAEWNEQEGKVKRKWANMISTEGWGSPVRKRISVRKKYRCRKPTQEQLKNVSDKVGAVTADEIHRAFDCGDEFLHAWVLKCVGFDNSLQRQIKEELKTWKP</sequence>
<protein>
    <recommendedName>
        <fullName evidence="2">DUF6697 domain-containing protein</fullName>
    </recommendedName>
</protein>
<gene>
    <name evidence="3" type="ORF">K443DRAFT_579449</name>
</gene>
<organism evidence="3 4">
    <name type="scientific">Laccaria amethystina LaAM-08-1</name>
    <dbReference type="NCBI Taxonomy" id="1095629"/>
    <lineage>
        <taxon>Eukaryota</taxon>
        <taxon>Fungi</taxon>
        <taxon>Dikarya</taxon>
        <taxon>Basidiomycota</taxon>
        <taxon>Agaricomycotina</taxon>
        <taxon>Agaricomycetes</taxon>
        <taxon>Agaricomycetidae</taxon>
        <taxon>Agaricales</taxon>
        <taxon>Agaricineae</taxon>
        <taxon>Hydnangiaceae</taxon>
        <taxon>Laccaria</taxon>
    </lineage>
</organism>
<reference evidence="4" key="2">
    <citation type="submission" date="2015-01" db="EMBL/GenBank/DDBJ databases">
        <title>Evolutionary Origins and Diversification of the Mycorrhizal Mutualists.</title>
        <authorList>
            <consortium name="DOE Joint Genome Institute"/>
            <consortium name="Mycorrhizal Genomics Consortium"/>
            <person name="Kohler A."/>
            <person name="Kuo A."/>
            <person name="Nagy L.G."/>
            <person name="Floudas D."/>
            <person name="Copeland A."/>
            <person name="Barry K.W."/>
            <person name="Cichocki N."/>
            <person name="Veneault-Fourrey C."/>
            <person name="LaButti K."/>
            <person name="Lindquist E.A."/>
            <person name="Lipzen A."/>
            <person name="Lundell T."/>
            <person name="Morin E."/>
            <person name="Murat C."/>
            <person name="Riley R."/>
            <person name="Ohm R."/>
            <person name="Sun H."/>
            <person name="Tunlid A."/>
            <person name="Henrissat B."/>
            <person name="Grigoriev I.V."/>
            <person name="Hibbett D.S."/>
            <person name="Martin F."/>
        </authorList>
    </citation>
    <scope>NUCLEOTIDE SEQUENCE [LARGE SCALE GENOMIC DNA]</scope>
    <source>
        <strain evidence="4">LaAM-08-1</strain>
    </source>
</reference>
<dbReference type="STRING" id="1095629.A0A0C9XZ83"/>
<dbReference type="OrthoDB" id="3176940at2759"/>
<evidence type="ECO:0000259" key="2">
    <source>
        <dbReference type="Pfam" id="PF20411"/>
    </source>
</evidence>
<dbReference type="Proteomes" id="UP000054477">
    <property type="component" value="Unassembled WGS sequence"/>
</dbReference>
<accession>A0A0C9XZ83</accession>
<feature type="compositionally biased region" description="Basic and acidic residues" evidence="1">
    <location>
        <begin position="58"/>
        <end position="75"/>
    </location>
</feature>
<dbReference type="InterPro" id="IPR046520">
    <property type="entry name" value="DUF6697"/>
</dbReference>
<dbReference type="AlphaFoldDB" id="A0A0C9XZ83"/>
<feature type="domain" description="DUF6697" evidence="2">
    <location>
        <begin position="272"/>
        <end position="464"/>
    </location>
</feature>
<reference evidence="3 4" key="1">
    <citation type="submission" date="2014-04" db="EMBL/GenBank/DDBJ databases">
        <authorList>
            <consortium name="DOE Joint Genome Institute"/>
            <person name="Kuo A."/>
            <person name="Kohler A."/>
            <person name="Nagy L.G."/>
            <person name="Floudas D."/>
            <person name="Copeland A."/>
            <person name="Barry K.W."/>
            <person name="Cichocki N."/>
            <person name="Veneault-Fourrey C."/>
            <person name="LaButti K."/>
            <person name="Lindquist E.A."/>
            <person name="Lipzen A."/>
            <person name="Lundell T."/>
            <person name="Morin E."/>
            <person name="Murat C."/>
            <person name="Sun H."/>
            <person name="Tunlid A."/>
            <person name="Henrissat B."/>
            <person name="Grigoriev I.V."/>
            <person name="Hibbett D.S."/>
            <person name="Martin F."/>
            <person name="Nordberg H.P."/>
            <person name="Cantor M.N."/>
            <person name="Hua S.X."/>
        </authorList>
    </citation>
    <scope>NUCLEOTIDE SEQUENCE [LARGE SCALE GENOMIC DNA]</scope>
    <source>
        <strain evidence="3 4">LaAM-08-1</strain>
    </source>
</reference>
<name>A0A0C9XZ83_9AGAR</name>
<evidence type="ECO:0000313" key="4">
    <source>
        <dbReference type="Proteomes" id="UP000054477"/>
    </source>
</evidence>
<keyword evidence="4" id="KW-1185">Reference proteome</keyword>
<feature type="region of interest" description="Disordered" evidence="1">
    <location>
        <begin position="51"/>
        <end position="90"/>
    </location>
</feature>